<feature type="transmembrane region" description="Helical" evidence="1">
    <location>
        <begin position="43"/>
        <end position="64"/>
    </location>
</feature>
<dbReference type="KEGG" id="nak:EH165_02075"/>
<evidence type="ECO:0000256" key="1">
    <source>
        <dbReference type="SAM" id="Phobius"/>
    </source>
</evidence>
<proteinExistence type="predicted"/>
<reference evidence="2 3" key="1">
    <citation type="submission" date="2018-11" db="EMBL/GenBank/DDBJ databases">
        <authorList>
            <person name="Da X."/>
        </authorList>
    </citation>
    <scope>NUCLEOTIDE SEQUENCE [LARGE SCALE GENOMIC DNA]</scope>
    <source>
        <strain evidence="2 3">S14-144</strain>
    </source>
</reference>
<dbReference type="RefSeq" id="WP_124797819.1">
    <property type="nucleotide sequence ID" value="NZ_CP034170.1"/>
</dbReference>
<dbReference type="EMBL" id="CP034170">
    <property type="protein sequence ID" value="AZI57134.1"/>
    <property type="molecule type" value="Genomic_DNA"/>
</dbReference>
<name>A0A3G8ZRL1_9ACTN</name>
<dbReference type="AlphaFoldDB" id="A0A3G8ZRL1"/>
<evidence type="ECO:0000313" key="2">
    <source>
        <dbReference type="EMBL" id="AZI57134.1"/>
    </source>
</evidence>
<keyword evidence="3" id="KW-1185">Reference proteome</keyword>
<gene>
    <name evidence="2" type="ORF">EH165_02075</name>
</gene>
<keyword evidence="1" id="KW-0472">Membrane</keyword>
<dbReference type="Proteomes" id="UP000268084">
    <property type="component" value="Chromosome"/>
</dbReference>
<keyword evidence="1" id="KW-1133">Transmembrane helix</keyword>
<accession>A0A3G8ZRL1</accession>
<protein>
    <submittedName>
        <fullName evidence="2">Uncharacterized protein</fullName>
    </submittedName>
</protein>
<reference evidence="2 3" key="2">
    <citation type="submission" date="2018-12" db="EMBL/GenBank/DDBJ databases">
        <title>Nakamurella antarcticus sp. nov., isolated from Antarctica South Shetland Islands soil.</title>
        <authorList>
            <person name="Peng F."/>
        </authorList>
    </citation>
    <scope>NUCLEOTIDE SEQUENCE [LARGE SCALE GENOMIC DNA]</scope>
    <source>
        <strain evidence="2 3">S14-144</strain>
    </source>
</reference>
<sequence length="65" mass="6877">MPHLQPMGSLNNPRLWGSRPVHSIPCGAAHRTPAQSASTTRSWIEGSIMVLTAIVCVALLVSSLA</sequence>
<organism evidence="2 3">
    <name type="scientific">Nakamurella antarctica</name>
    <dbReference type="NCBI Taxonomy" id="1902245"/>
    <lineage>
        <taxon>Bacteria</taxon>
        <taxon>Bacillati</taxon>
        <taxon>Actinomycetota</taxon>
        <taxon>Actinomycetes</taxon>
        <taxon>Nakamurellales</taxon>
        <taxon>Nakamurellaceae</taxon>
        <taxon>Nakamurella</taxon>
    </lineage>
</organism>
<keyword evidence="1" id="KW-0812">Transmembrane</keyword>
<evidence type="ECO:0000313" key="3">
    <source>
        <dbReference type="Proteomes" id="UP000268084"/>
    </source>
</evidence>